<dbReference type="EMBL" id="KV875103">
    <property type="protein sequence ID" value="OIW24529.1"/>
    <property type="molecule type" value="Genomic_DNA"/>
</dbReference>
<dbReference type="InParanoid" id="A0A1J7ITU5"/>
<dbReference type="OrthoDB" id="9972683at2759"/>
<dbReference type="GO" id="GO:0016787">
    <property type="term" value="F:hydrolase activity"/>
    <property type="evidence" value="ECO:0007669"/>
    <property type="project" value="UniProtKB-KW"/>
</dbReference>
<evidence type="ECO:0000259" key="2">
    <source>
        <dbReference type="Pfam" id="PF00561"/>
    </source>
</evidence>
<accession>A0A1J7ITU5</accession>
<comment type="similarity">
    <text evidence="1">Belongs to the AB hydrolase superfamily. MetX family.</text>
</comment>
<sequence>MAITTTQLYEIHDFSFQDGTTLSSVRLAYLDLNPKASKTALVITCFRGRLKSTLTFANGALRDHRVIVVALFGNGESSSPSNTPDFPSAIDYRDCVRAQHKLLTSHLNIPSLDVVMGFSMGGQCTYYWTLMYPDLVRNAIIICSSARTSRHNHQFLEGPKAALQNAVDYVNRDRAAASPPGSISRGVRAFGKAYSAWLTSAEWFDREAYKSLGYRTLRDWDRDVTGTNYVGWDPDDLLAMVRMWQGGDVTALIDGGGDDDEEQSLKRALSQIKTRVLLMPCRTDQYFSWEASRREARCIPAATLKVIPSIWGHLAGAGSNKADTEWMDRAIAEFLARCGRS</sequence>
<reference evidence="3 4" key="1">
    <citation type="submission" date="2016-10" db="EMBL/GenBank/DDBJ databases">
        <title>Draft genome sequence of Coniochaeta ligniaria NRRL30616, a lignocellulolytic fungus for bioabatement of inhibitors in plant biomass hydrolysates.</title>
        <authorList>
            <consortium name="DOE Joint Genome Institute"/>
            <person name="Jimenez D.J."/>
            <person name="Hector R.E."/>
            <person name="Riley R."/>
            <person name="Sun H."/>
            <person name="Grigoriev I.V."/>
            <person name="Van Elsas J.D."/>
            <person name="Nichols N.N."/>
        </authorList>
    </citation>
    <scope>NUCLEOTIDE SEQUENCE [LARGE SCALE GENOMIC DNA]</scope>
    <source>
        <strain evidence="3 4">NRRL 30616</strain>
    </source>
</reference>
<dbReference type="Pfam" id="PF00561">
    <property type="entry name" value="Abhydrolase_1"/>
    <property type="match status" value="1"/>
</dbReference>
<dbReference type="PANTHER" id="PTHR32268">
    <property type="entry name" value="HOMOSERINE O-ACETYLTRANSFERASE"/>
    <property type="match status" value="1"/>
</dbReference>
<evidence type="ECO:0000256" key="1">
    <source>
        <dbReference type="ARBA" id="ARBA00006886"/>
    </source>
</evidence>
<organism evidence="3 4">
    <name type="scientific">Coniochaeta ligniaria NRRL 30616</name>
    <dbReference type="NCBI Taxonomy" id="1408157"/>
    <lineage>
        <taxon>Eukaryota</taxon>
        <taxon>Fungi</taxon>
        <taxon>Dikarya</taxon>
        <taxon>Ascomycota</taxon>
        <taxon>Pezizomycotina</taxon>
        <taxon>Sordariomycetes</taxon>
        <taxon>Sordariomycetidae</taxon>
        <taxon>Coniochaetales</taxon>
        <taxon>Coniochaetaceae</taxon>
        <taxon>Coniochaeta</taxon>
    </lineage>
</organism>
<keyword evidence="4" id="KW-1185">Reference proteome</keyword>
<dbReference type="Proteomes" id="UP000182658">
    <property type="component" value="Unassembled WGS sequence"/>
</dbReference>
<dbReference type="InterPro" id="IPR000073">
    <property type="entry name" value="AB_hydrolase_1"/>
</dbReference>
<evidence type="ECO:0000313" key="3">
    <source>
        <dbReference type="EMBL" id="OIW24529.1"/>
    </source>
</evidence>
<keyword evidence="3" id="KW-0378">Hydrolase</keyword>
<name>A0A1J7ITU5_9PEZI</name>
<protein>
    <submittedName>
        <fullName evidence="3">Alpha/beta-hydrolase</fullName>
    </submittedName>
</protein>
<dbReference type="STRING" id="1408157.A0A1J7ITU5"/>
<feature type="domain" description="AB hydrolase-1" evidence="2">
    <location>
        <begin position="58"/>
        <end position="178"/>
    </location>
</feature>
<gene>
    <name evidence="3" type="ORF">CONLIGDRAFT_99478</name>
</gene>
<dbReference type="PANTHER" id="PTHR32268:SF15">
    <property type="entry name" value="HOMOSERINE ACETYLTRANSFERASE FAMILY PROTEIN (AFU_ORTHOLOGUE AFUA_1G15350)"/>
    <property type="match status" value="1"/>
</dbReference>
<dbReference type="Gene3D" id="3.40.50.1820">
    <property type="entry name" value="alpha/beta hydrolase"/>
    <property type="match status" value="1"/>
</dbReference>
<dbReference type="GO" id="GO:0016747">
    <property type="term" value="F:acyltransferase activity, transferring groups other than amino-acyl groups"/>
    <property type="evidence" value="ECO:0007669"/>
    <property type="project" value="InterPro"/>
</dbReference>
<proteinExistence type="inferred from homology"/>
<dbReference type="SUPFAM" id="SSF53474">
    <property type="entry name" value="alpha/beta-Hydrolases"/>
    <property type="match status" value="1"/>
</dbReference>
<evidence type="ECO:0000313" key="4">
    <source>
        <dbReference type="Proteomes" id="UP000182658"/>
    </source>
</evidence>
<dbReference type="InterPro" id="IPR008220">
    <property type="entry name" value="HAT_MetX-like"/>
</dbReference>
<dbReference type="AlphaFoldDB" id="A0A1J7ITU5"/>
<dbReference type="InterPro" id="IPR029058">
    <property type="entry name" value="AB_hydrolase_fold"/>
</dbReference>